<keyword evidence="18" id="KW-1185">Reference proteome</keyword>
<evidence type="ECO:0000256" key="9">
    <source>
        <dbReference type="ARBA" id="ARBA00022840"/>
    </source>
</evidence>
<dbReference type="GO" id="GO:0006310">
    <property type="term" value="P:DNA recombination"/>
    <property type="evidence" value="ECO:0007669"/>
    <property type="project" value="UniProtKB-KW"/>
</dbReference>
<dbReference type="InterPro" id="IPR057670">
    <property type="entry name" value="SH3_retrovirus"/>
</dbReference>
<comment type="caution">
    <text evidence="17">The sequence shown here is derived from an EMBL/GenBank/DDBJ whole genome shotgun (WGS) entry which is preliminary data.</text>
</comment>
<evidence type="ECO:0000259" key="16">
    <source>
        <dbReference type="PROSITE" id="PS50994"/>
    </source>
</evidence>
<evidence type="ECO:0000256" key="12">
    <source>
        <dbReference type="ARBA" id="ARBA00022918"/>
    </source>
</evidence>
<evidence type="ECO:0000256" key="1">
    <source>
        <dbReference type="ARBA" id="ARBA00002180"/>
    </source>
</evidence>
<dbReference type="Pfam" id="PF13976">
    <property type="entry name" value="gag_pre-integrs"/>
    <property type="match status" value="1"/>
</dbReference>
<dbReference type="Gene3D" id="3.30.420.10">
    <property type="entry name" value="Ribonuclease H-like superfamily/Ribonuclease H"/>
    <property type="match status" value="1"/>
</dbReference>
<evidence type="ECO:0000313" key="17">
    <source>
        <dbReference type="EMBL" id="KAL3683514.1"/>
    </source>
</evidence>
<dbReference type="PANTHER" id="PTHR42648:SF11">
    <property type="entry name" value="TRANSPOSON TY4-P GAG-POL POLYPROTEIN"/>
    <property type="match status" value="1"/>
</dbReference>
<evidence type="ECO:0000313" key="18">
    <source>
        <dbReference type="Proteomes" id="UP001633002"/>
    </source>
</evidence>
<dbReference type="InterPro" id="IPR036397">
    <property type="entry name" value="RNaseH_sf"/>
</dbReference>
<dbReference type="InterPro" id="IPR039537">
    <property type="entry name" value="Retrotran_Ty1/copia-like"/>
</dbReference>
<dbReference type="Pfam" id="PF14223">
    <property type="entry name" value="Retrotran_gag_2"/>
    <property type="match status" value="1"/>
</dbReference>
<keyword evidence="6" id="KW-0547">Nucleotide-binding</keyword>
<dbReference type="PROSITE" id="PS50994">
    <property type="entry name" value="INTEGRASE"/>
    <property type="match status" value="1"/>
</dbReference>
<sequence>MGESFAILPEQDKLQGSVNYVTWKWLVQSIMEQEDLWELVSTKDEEEDTKDEKLKKRKQKALTILKRSVNRDIIHHLLDVKTPFECWTVLMSLYEVKNSATRWATFTDFCNLRMDAGTTIAEFMSKVRRIINQLAMNKDKPSDLMVIERVLAALPSDYDNVKRTIVLEDSVPTLEQLTGKLQLEESRGKLRAIIPSTTAANVAKSNSISIDDHLDPAVKAFFTGLTEEDLNVLPSSLSVVSALSAQIEAQWFLDSCASRHVTSNRDTLDQFKDGSMLTPVESAGGKSHKIAGSGNVIFDDGEIKTIVSDVLYMPDLQKNLLSVGQLADKNAVIVFDSQGFLVIRKGKTPLILAKGKRERSSGLYVIDVNSWSPHDTSLNRAIQANLTVLDPITRLWHSRMGHIAYSGLHYLSNSGVATGIPKIPLTDSICPDCLWGKHSRHQFPKASTTRATQVLELIHADLCGPLLVQSKGSGSYILTLTDDYSRFTWVRILRNKSDTFKHFRHFKSEMELVTGNQVKCLRSDRGGEFLSGEFINFCKDHGIRRQLTNSDTPQQNGVAERKNKTILERVRCMLLSSGLPKFLWGEAVLTACYLVNRSPTRSNLGTTPYEKLTKEKPNLSNLRVFGCTSYIHIPEDQRTKLSPRSRRCYFVGYDEQTKCMRCYDSDRQIIRISRDIIFDETKFKRDWVKKLEPLPAVDGTVDFSSPVSISGPLPTAPERQTEVCAIPAAIRADTVNEPTRLTNNEGGQSA</sequence>
<evidence type="ECO:0000256" key="3">
    <source>
        <dbReference type="ARBA" id="ARBA00022670"/>
    </source>
</evidence>
<evidence type="ECO:0000256" key="6">
    <source>
        <dbReference type="ARBA" id="ARBA00022741"/>
    </source>
</evidence>
<evidence type="ECO:0000256" key="7">
    <source>
        <dbReference type="ARBA" id="ARBA00022759"/>
    </source>
</evidence>
<keyword evidence="11" id="KW-0229">DNA integration</keyword>
<evidence type="ECO:0000256" key="8">
    <source>
        <dbReference type="ARBA" id="ARBA00022801"/>
    </source>
</evidence>
<keyword evidence="13" id="KW-0239">DNA-directed DNA polymerase</keyword>
<dbReference type="GO" id="GO:0008233">
    <property type="term" value="F:peptidase activity"/>
    <property type="evidence" value="ECO:0007669"/>
    <property type="project" value="UniProtKB-KW"/>
</dbReference>
<evidence type="ECO:0000256" key="13">
    <source>
        <dbReference type="ARBA" id="ARBA00022932"/>
    </source>
</evidence>
<evidence type="ECO:0000256" key="14">
    <source>
        <dbReference type="ARBA" id="ARBA00023113"/>
    </source>
</evidence>
<keyword evidence="7" id="KW-0255">Endonuclease</keyword>
<evidence type="ECO:0000256" key="11">
    <source>
        <dbReference type="ARBA" id="ARBA00022908"/>
    </source>
</evidence>
<gene>
    <name evidence="17" type="ORF">R1sor_001536</name>
</gene>
<keyword evidence="9" id="KW-0067">ATP-binding</keyword>
<dbReference type="GO" id="GO:0005524">
    <property type="term" value="F:ATP binding"/>
    <property type="evidence" value="ECO:0007669"/>
    <property type="project" value="UniProtKB-KW"/>
</dbReference>
<keyword evidence="2" id="KW-1188">Viral release from host cell</keyword>
<keyword evidence="3" id="KW-0645">Protease</keyword>
<protein>
    <recommendedName>
        <fullName evidence="16">Integrase catalytic domain-containing protein</fullName>
    </recommendedName>
</protein>
<keyword evidence="15" id="KW-0233">DNA recombination</keyword>
<keyword evidence="13" id="KW-0808">Transferase</keyword>
<dbReference type="InterPro" id="IPR001584">
    <property type="entry name" value="Integrase_cat-core"/>
</dbReference>
<evidence type="ECO:0000256" key="4">
    <source>
        <dbReference type="ARBA" id="ARBA00022722"/>
    </source>
</evidence>
<keyword evidence="8" id="KW-0378">Hydrolase</keyword>
<feature type="domain" description="Integrase catalytic" evidence="16">
    <location>
        <begin position="440"/>
        <end position="616"/>
    </location>
</feature>
<dbReference type="Pfam" id="PF22936">
    <property type="entry name" value="Pol_BBD"/>
    <property type="match status" value="1"/>
</dbReference>
<dbReference type="EMBL" id="JBJQOH010000006">
    <property type="protein sequence ID" value="KAL3683514.1"/>
    <property type="molecule type" value="Genomic_DNA"/>
</dbReference>
<dbReference type="InterPro" id="IPR012337">
    <property type="entry name" value="RNaseH-like_sf"/>
</dbReference>
<accession>A0ABD3H074</accession>
<dbReference type="Pfam" id="PF25597">
    <property type="entry name" value="SH3_retrovirus"/>
    <property type="match status" value="1"/>
</dbReference>
<evidence type="ECO:0000256" key="10">
    <source>
        <dbReference type="ARBA" id="ARBA00022842"/>
    </source>
</evidence>
<reference evidence="17 18" key="1">
    <citation type="submission" date="2024-09" db="EMBL/GenBank/DDBJ databases">
        <title>Chromosome-scale assembly of Riccia sorocarpa.</title>
        <authorList>
            <person name="Paukszto L."/>
        </authorList>
    </citation>
    <scope>NUCLEOTIDE SEQUENCE [LARGE SCALE GENOMIC DNA]</scope>
    <source>
        <strain evidence="17">LP-2024</strain>
        <tissue evidence="17">Aerial parts of the thallus</tissue>
    </source>
</reference>
<dbReference type="PANTHER" id="PTHR42648">
    <property type="entry name" value="TRANSPOSASE, PUTATIVE-RELATED"/>
    <property type="match status" value="1"/>
</dbReference>
<keyword evidence="4" id="KW-0540">Nuclease</keyword>
<dbReference type="Proteomes" id="UP001633002">
    <property type="component" value="Unassembled WGS sequence"/>
</dbReference>
<dbReference type="GO" id="GO:0003887">
    <property type="term" value="F:DNA-directed DNA polymerase activity"/>
    <property type="evidence" value="ECO:0007669"/>
    <property type="project" value="UniProtKB-KW"/>
</dbReference>
<keyword evidence="5" id="KW-0479">Metal-binding</keyword>
<keyword evidence="12" id="KW-0695">RNA-directed DNA polymerase</keyword>
<dbReference type="AlphaFoldDB" id="A0ABD3H074"/>
<dbReference type="Pfam" id="PF00665">
    <property type="entry name" value="rve"/>
    <property type="match status" value="1"/>
</dbReference>
<dbReference type="GO" id="GO:0003964">
    <property type="term" value="F:RNA-directed DNA polymerase activity"/>
    <property type="evidence" value="ECO:0007669"/>
    <property type="project" value="UniProtKB-KW"/>
</dbReference>
<name>A0ABD3H074_9MARC</name>
<dbReference type="SUPFAM" id="SSF53098">
    <property type="entry name" value="Ribonuclease H-like"/>
    <property type="match status" value="1"/>
</dbReference>
<proteinExistence type="predicted"/>
<dbReference type="InterPro" id="IPR054722">
    <property type="entry name" value="PolX-like_BBD"/>
</dbReference>
<comment type="function">
    <text evidence="1">The aspartyl protease (PR) mediates the proteolytic cleavages of the Gag and Gag-Pol polyproteins after assembly of the VLP.</text>
</comment>
<evidence type="ECO:0000256" key="2">
    <source>
        <dbReference type="ARBA" id="ARBA00022612"/>
    </source>
</evidence>
<organism evidence="17 18">
    <name type="scientific">Riccia sorocarpa</name>
    <dbReference type="NCBI Taxonomy" id="122646"/>
    <lineage>
        <taxon>Eukaryota</taxon>
        <taxon>Viridiplantae</taxon>
        <taxon>Streptophyta</taxon>
        <taxon>Embryophyta</taxon>
        <taxon>Marchantiophyta</taxon>
        <taxon>Marchantiopsida</taxon>
        <taxon>Marchantiidae</taxon>
        <taxon>Marchantiales</taxon>
        <taxon>Ricciaceae</taxon>
        <taxon>Riccia</taxon>
    </lineage>
</organism>
<dbReference type="InterPro" id="IPR025724">
    <property type="entry name" value="GAG-pre-integrase_dom"/>
</dbReference>
<dbReference type="GO" id="GO:0004519">
    <property type="term" value="F:endonuclease activity"/>
    <property type="evidence" value="ECO:0007669"/>
    <property type="project" value="UniProtKB-KW"/>
</dbReference>
<evidence type="ECO:0000256" key="15">
    <source>
        <dbReference type="ARBA" id="ARBA00023172"/>
    </source>
</evidence>
<keyword evidence="13" id="KW-0548">Nucleotidyltransferase</keyword>
<keyword evidence="10" id="KW-0460">Magnesium</keyword>
<dbReference type="GO" id="GO:0015074">
    <property type="term" value="P:DNA integration"/>
    <property type="evidence" value="ECO:0007669"/>
    <property type="project" value="UniProtKB-KW"/>
</dbReference>
<evidence type="ECO:0000256" key="5">
    <source>
        <dbReference type="ARBA" id="ARBA00022723"/>
    </source>
</evidence>
<dbReference type="GO" id="GO:0046872">
    <property type="term" value="F:metal ion binding"/>
    <property type="evidence" value="ECO:0007669"/>
    <property type="project" value="UniProtKB-KW"/>
</dbReference>
<dbReference type="GO" id="GO:0006508">
    <property type="term" value="P:proteolysis"/>
    <property type="evidence" value="ECO:0007669"/>
    <property type="project" value="UniProtKB-KW"/>
</dbReference>
<keyword evidence="14" id="KW-0917">Virion maturation</keyword>